<feature type="region of interest" description="Disordered" evidence="2">
    <location>
        <begin position="140"/>
        <end position="194"/>
    </location>
</feature>
<dbReference type="Proteomes" id="UP000039865">
    <property type="component" value="Unassembled WGS sequence"/>
</dbReference>
<dbReference type="InParanoid" id="A0A077ZWU9"/>
<feature type="compositionally biased region" description="Basic and acidic residues" evidence="2">
    <location>
        <begin position="580"/>
        <end position="608"/>
    </location>
</feature>
<feature type="region of interest" description="Disordered" evidence="2">
    <location>
        <begin position="562"/>
        <end position="611"/>
    </location>
</feature>
<evidence type="ECO:0000256" key="2">
    <source>
        <dbReference type="SAM" id="MobiDB-lite"/>
    </source>
</evidence>
<dbReference type="OrthoDB" id="327811at2759"/>
<feature type="region of interest" description="Disordered" evidence="2">
    <location>
        <begin position="771"/>
        <end position="795"/>
    </location>
</feature>
<sequence length="795" mass="92544">MNASQSQEMGGQNSLIGENSIIQQDETSHHQNNPNEDHLLRNLDDIQEQAQLEDELNEASAITESFDINKSQDYASKRGVDTDRSFLNQGTKSLSMALGHSDNDLKFSSKHKVQKNLKPDSSLNMEELMINGDNSHILEKSESSGTTIKQKTQKKTSKFQGIKQSADQSNKGRYSVSIDKSKISSNSQQMELGSTRAAIPGDEYKLPPGMKQRRAGQLKNAFRQSIVPKNPGLQLTNEELAKKIEKERLQQLHESAEKLKTKLQQIGRCGICTLMPPCKHTELLEQQLREKQQLILEQEQAELMNTDISAELDEHQERRNIYHHVKKQQTEASDNGQSKSPANKHRSVEGSQGENSPDRVKVEYISDNPQPYSKTLVMFGQKHLRGSYHHGQDQSSRLSPYSILKTSRDVDLDSEIQKLKGMGFKNTRASVLKQLHLRKQFEENPNLARYPKSKPQNESLNTSQFNFNSDQQAQHNPFRLNQSVDMKELGTLQNPQIRIRNKRGQYESVDGNSVNFSLRKHEENQDQMKYAEQRLRVIEQISKYREEKIKREFMKLEEELKREEERIKQEKEKEHRRRQHMEDAKRKLEDYQRLKEEKDRQDRERQDQMRQSIKLQQLQIIKHNDELAQGSQANMEISQISSNSKERKSVSPIQVTRYRDRNYQNNLMDNKNYHIRIDKQQWQISQEQHMRNQREVYPKIDNKVMAYGIYNQSVKVKDITRQSGGSTKQSMKKNQLRKSMIQYIPMAEKIKASHNSSQLIREIMQNHSQIETNQVTNRGDEISEASKQRQQMQTI</sequence>
<feature type="region of interest" description="Disordered" evidence="2">
    <location>
        <begin position="325"/>
        <end position="359"/>
    </location>
</feature>
<feature type="compositionally biased region" description="Polar residues" evidence="2">
    <location>
        <begin position="183"/>
        <end position="192"/>
    </location>
</feature>
<evidence type="ECO:0000256" key="1">
    <source>
        <dbReference type="SAM" id="Coils"/>
    </source>
</evidence>
<keyword evidence="4" id="KW-1185">Reference proteome</keyword>
<organism evidence="3 4">
    <name type="scientific">Stylonychia lemnae</name>
    <name type="common">Ciliate</name>
    <dbReference type="NCBI Taxonomy" id="5949"/>
    <lineage>
        <taxon>Eukaryota</taxon>
        <taxon>Sar</taxon>
        <taxon>Alveolata</taxon>
        <taxon>Ciliophora</taxon>
        <taxon>Intramacronucleata</taxon>
        <taxon>Spirotrichea</taxon>
        <taxon>Stichotrichia</taxon>
        <taxon>Sporadotrichida</taxon>
        <taxon>Oxytrichidae</taxon>
        <taxon>Stylonychinae</taxon>
        <taxon>Stylonychia</taxon>
    </lineage>
</organism>
<reference evidence="3 4" key="1">
    <citation type="submission" date="2014-06" db="EMBL/GenBank/DDBJ databases">
        <authorList>
            <person name="Swart Estienne"/>
        </authorList>
    </citation>
    <scope>NUCLEOTIDE SEQUENCE [LARGE SCALE GENOMIC DNA]</scope>
    <source>
        <strain evidence="3 4">130c</strain>
    </source>
</reference>
<feature type="compositionally biased region" description="Polar residues" evidence="2">
    <location>
        <begin position="330"/>
        <end position="341"/>
    </location>
</feature>
<feature type="region of interest" description="Disordered" evidence="2">
    <location>
        <begin position="1"/>
        <end position="42"/>
    </location>
</feature>
<gene>
    <name evidence="3" type="primary">Contig2344.g2524</name>
    <name evidence="3" type="ORF">STYLEM_3069</name>
</gene>
<feature type="compositionally biased region" description="Polar residues" evidence="2">
    <location>
        <begin position="162"/>
        <end position="172"/>
    </location>
</feature>
<feature type="coiled-coil region" evidence="1">
    <location>
        <begin position="242"/>
        <end position="318"/>
    </location>
</feature>
<proteinExistence type="predicted"/>
<dbReference type="AlphaFoldDB" id="A0A077ZWU9"/>
<protein>
    <submittedName>
        <fullName evidence="3">Uncharacterized protein</fullName>
    </submittedName>
</protein>
<evidence type="ECO:0000313" key="4">
    <source>
        <dbReference type="Proteomes" id="UP000039865"/>
    </source>
</evidence>
<evidence type="ECO:0000313" key="3">
    <source>
        <dbReference type="EMBL" id="CDW74076.1"/>
    </source>
</evidence>
<feature type="region of interest" description="Disordered" evidence="2">
    <location>
        <begin position="442"/>
        <end position="463"/>
    </location>
</feature>
<keyword evidence="1" id="KW-0175">Coiled coil</keyword>
<feature type="compositionally biased region" description="Basic and acidic residues" evidence="2">
    <location>
        <begin position="778"/>
        <end position="787"/>
    </location>
</feature>
<feature type="compositionally biased region" description="Polar residues" evidence="2">
    <location>
        <begin position="454"/>
        <end position="463"/>
    </location>
</feature>
<dbReference type="EMBL" id="CCKQ01002967">
    <property type="protein sequence ID" value="CDW74076.1"/>
    <property type="molecule type" value="Genomic_DNA"/>
</dbReference>
<accession>A0A077ZWU9</accession>
<name>A0A077ZWU9_STYLE</name>
<feature type="compositionally biased region" description="Basic and acidic residues" evidence="2">
    <location>
        <begin position="562"/>
        <end position="573"/>
    </location>
</feature>
<feature type="compositionally biased region" description="Polar residues" evidence="2">
    <location>
        <begin position="1"/>
        <end position="34"/>
    </location>
</feature>